<keyword evidence="2" id="KW-0413">Isomerase</keyword>
<dbReference type="SUPFAM" id="SSF109854">
    <property type="entry name" value="DinB/YfiT-like putative metalloenzymes"/>
    <property type="match status" value="1"/>
</dbReference>
<evidence type="ECO:0000313" key="3">
    <source>
        <dbReference type="Proteomes" id="UP001596138"/>
    </source>
</evidence>
<dbReference type="RefSeq" id="WP_386763959.1">
    <property type="nucleotide sequence ID" value="NZ_JBHSTI010000003.1"/>
</dbReference>
<sequence length="261" mass="27299">MTEPTHVDWIRAARASHERLSGIAAGLTEDQLVAQSYDTEWTVAQVLSHIGSGAEIFGLMAQASLAGADSPGSEQFQAVWAVWNAKSPVAMRDDALASNTALVELFEAITPEQAASVQISFGPFSVDIAGLVRMRLSEHALHTWDVAVFLDPAAAVAQDAAALLLPGLGQMAERAGKPADPAFSVRLVTTDGLGAWAVRAGATAEFGAADETASYDGEVSLPGEALLRLIAGRLDVDHTPAGITESGVRGLADLRRVFQGL</sequence>
<organism evidence="2 3">
    <name type="scientific">Longivirga aurantiaca</name>
    <dbReference type="NCBI Taxonomy" id="1837743"/>
    <lineage>
        <taxon>Bacteria</taxon>
        <taxon>Bacillati</taxon>
        <taxon>Actinomycetota</taxon>
        <taxon>Actinomycetes</taxon>
        <taxon>Sporichthyales</taxon>
        <taxon>Sporichthyaceae</taxon>
        <taxon>Longivirga</taxon>
    </lineage>
</organism>
<dbReference type="InterPro" id="IPR024344">
    <property type="entry name" value="MDMPI_metal-binding"/>
</dbReference>
<evidence type="ECO:0000259" key="1">
    <source>
        <dbReference type="Pfam" id="PF11716"/>
    </source>
</evidence>
<accession>A0ABW1SY23</accession>
<dbReference type="InterPro" id="IPR017517">
    <property type="entry name" value="Maleyloyr_isom"/>
</dbReference>
<proteinExistence type="predicted"/>
<reference evidence="3" key="1">
    <citation type="journal article" date="2019" name="Int. J. Syst. Evol. Microbiol.">
        <title>The Global Catalogue of Microorganisms (GCM) 10K type strain sequencing project: providing services to taxonomists for standard genome sequencing and annotation.</title>
        <authorList>
            <consortium name="The Broad Institute Genomics Platform"/>
            <consortium name="The Broad Institute Genome Sequencing Center for Infectious Disease"/>
            <person name="Wu L."/>
            <person name="Ma J."/>
        </authorList>
    </citation>
    <scope>NUCLEOTIDE SEQUENCE [LARGE SCALE GENOMIC DNA]</scope>
    <source>
        <strain evidence="3">CGMCC 4.7317</strain>
    </source>
</reference>
<dbReference type="NCBIfam" id="TIGR03083">
    <property type="entry name" value="maleylpyruvate isomerase family mycothiol-dependent enzyme"/>
    <property type="match status" value="1"/>
</dbReference>
<dbReference type="Pfam" id="PF11716">
    <property type="entry name" value="MDMPI_N"/>
    <property type="match status" value="1"/>
</dbReference>
<dbReference type="InterPro" id="IPR034660">
    <property type="entry name" value="DinB/YfiT-like"/>
</dbReference>
<comment type="caution">
    <text evidence="2">The sequence shown here is derived from an EMBL/GenBank/DDBJ whole genome shotgun (WGS) entry which is preliminary data.</text>
</comment>
<keyword evidence="3" id="KW-1185">Reference proteome</keyword>
<dbReference type="Gene3D" id="1.20.120.450">
    <property type="entry name" value="dinb family like domain"/>
    <property type="match status" value="1"/>
</dbReference>
<dbReference type="EMBL" id="JBHSTI010000003">
    <property type="protein sequence ID" value="MFC6236910.1"/>
    <property type="molecule type" value="Genomic_DNA"/>
</dbReference>
<name>A0ABW1SY23_9ACTN</name>
<protein>
    <submittedName>
        <fullName evidence="2">Maleylpyruvate isomerase N-terminal domain-containing protein</fullName>
    </submittedName>
</protein>
<evidence type="ECO:0000313" key="2">
    <source>
        <dbReference type="EMBL" id="MFC6236910.1"/>
    </source>
</evidence>
<gene>
    <name evidence="2" type="ORF">ACFQGU_03400</name>
</gene>
<dbReference type="Proteomes" id="UP001596138">
    <property type="component" value="Unassembled WGS sequence"/>
</dbReference>
<dbReference type="GO" id="GO:0016853">
    <property type="term" value="F:isomerase activity"/>
    <property type="evidence" value="ECO:0007669"/>
    <property type="project" value="UniProtKB-KW"/>
</dbReference>
<feature type="domain" description="Mycothiol-dependent maleylpyruvate isomerase metal-binding" evidence="1">
    <location>
        <begin position="14"/>
        <end position="147"/>
    </location>
</feature>